<dbReference type="InterPro" id="IPR003593">
    <property type="entry name" value="AAA+_ATPase"/>
</dbReference>
<feature type="domain" description="AAA+ ATPase" evidence="1">
    <location>
        <begin position="34"/>
        <end position="190"/>
    </location>
</feature>
<dbReference type="Pfam" id="PF13424">
    <property type="entry name" value="TPR_12"/>
    <property type="match status" value="1"/>
</dbReference>
<reference evidence="2 3" key="1">
    <citation type="submission" date="2020-08" db="EMBL/GenBank/DDBJ databases">
        <title>Genemic of Streptomyces polyaspartic.</title>
        <authorList>
            <person name="Liu W."/>
        </authorList>
    </citation>
    <scope>NUCLEOTIDE SEQUENCE [LARGE SCALE GENOMIC DNA]</scope>
    <source>
        <strain evidence="2 3">TRM66268-LWL</strain>
    </source>
</reference>
<dbReference type="InterPro" id="IPR011990">
    <property type="entry name" value="TPR-like_helical_dom_sf"/>
</dbReference>
<gene>
    <name evidence="2" type="ORF">H9Y04_43535</name>
</gene>
<dbReference type="PRINTS" id="PR00364">
    <property type="entry name" value="DISEASERSIST"/>
</dbReference>
<keyword evidence="3" id="KW-1185">Reference proteome</keyword>
<protein>
    <submittedName>
        <fullName evidence="2">Tetratricopeptide repeat protein</fullName>
    </submittedName>
</protein>
<proteinExistence type="predicted"/>
<organism evidence="2 3">
    <name type="scientific">Streptomyces polyasparticus</name>
    <dbReference type="NCBI Taxonomy" id="2767826"/>
    <lineage>
        <taxon>Bacteria</taxon>
        <taxon>Bacillati</taxon>
        <taxon>Actinomycetota</taxon>
        <taxon>Actinomycetes</taxon>
        <taxon>Kitasatosporales</taxon>
        <taxon>Streptomycetaceae</taxon>
        <taxon>Streptomyces</taxon>
    </lineage>
</organism>
<dbReference type="SUPFAM" id="SSF48452">
    <property type="entry name" value="TPR-like"/>
    <property type="match status" value="2"/>
</dbReference>
<dbReference type="Proteomes" id="UP000642284">
    <property type="component" value="Unassembled WGS sequence"/>
</dbReference>
<accession>A0ABR7SV85</accession>
<evidence type="ECO:0000313" key="3">
    <source>
        <dbReference type="Proteomes" id="UP000642284"/>
    </source>
</evidence>
<dbReference type="PANTHER" id="PTHR47691:SF3">
    <property type="entry name" value="HTH-TYPE TRANSCRIPTIONAL REGULATOR RV0890C-RELATED"/>
    <property type="match status" value="1"/>
</dbReference>
<dbReference type="SUPFAM" id="SSF52540">
    <property type="entry name" value="P-loop containing nucleoside triphosphate hydrolases"/>
    <property type="match status" value="1"/>
</dbReference>
<dbReference type="PANTHER" id="PTHR47691">
    <property type="entry name" value="REGULATOR-RELATED"/>
    <property type="match status" value="1"/>
</dbReference>
<evidence type="ECO:0000313" key="2">
    <source>
        <dbReference type="EMBL" id="MBC9719405.1"/>
    </source>
</evidence>
<dbReference type="SMART" id="SM00382">
    <property type="entry name" value="AAA"/>
    <property type="match status" value="1"/>
</dbReference>
<name>A0ABR7SV85_9ACTN</name>
<dbReference type="Gene3D" id="1.25.40.10">
    <property type="entry name" value="Tetratricopeptide repeat domain"/>
    <property type="match status" value="1"/>
</dbReference>
<sequence>MRVELPPEPVHFVNRSEEQERARRAVERWQGRARPLVLVLSGPAGVGKTELAYLLARTMLDRFPDGVRTVDLDDFRWEDDTLDPGDVLTHLLCSLDVEPNLIANSFKARCRQYWTKTSGAKLVLVLDNVRYASELVPLLPASGDSVVIVAGHRPLHDLESGAAVGMPLPPLEEHEARELLSLIVRDPRLAGDPEAVRALVRMCEGLPTALHVAGRWVRAHRIRPMARLVPQLRGEWESRGIPGVERLWDEVYDKLSPAAALLYRLLPHHPAATFTVRSATALLGLGAEDSEEAIEELDRAGLLDLRATDGRLRLQGPLQGHALRRSRRDAADGEVAEAQVRVLRWFVRQAQIADRFAAGQRLRVVDHFAEMPEAPDVPLEDPKETTETELAAERSALALRWLFEERHSLFACARLAHGRELDAETVALSEAVWTYALDHPRQPEVEQVLRLATECAVRSGQAAWMARTCCQLARPLWEADRLEEAQEQIDRAIAAVRLLGRNELDRKLAASVQEFQGMLHGRRGEWQQALAEYSAARDVHRGLSNSEYGVMLQTYRMGEARSKLGDLETARSLLEEAHAGISAQRRERMTGRSAFLLAGVVRGLGDPAGARRLYQQSLDSARRRNSGFDLLRIHDALAELGEEEGRLAEAEEHRTAARAIRQRSGLDE</sequence>
<comment type="caution">
    <text evidence="2">The sequence shown here is derived from an EMBL/GenBank/DDBJ whole genome shotgun (WGS) entry which is preliminary data.</text>
</comment>
<dbReference type="EMBL" id="JACTVJ010000039">
    <property type="protein sequence ID" value="MBC9719405.1"/>
    <property type="molecule type" value="Genomic_DNA"/>
</dbReference>
<dbReference type="InterPro" id="IPR027417">
    <property type="entry name" value="P-loop_NTPase"/>
</dbReference>
<evidence type="ECO:0000259" key="1">
    <source>
        <dbReference type="SMART" id="SM00382"/>
    </source>
</evidence>
<dbReference type="Gene3D" id="3.40.50.300">
    <property type="entry name" value="P-loop containing nucleotide triphosphate hydrolases"/>
    <property type="match status" value="1"/>
</dbReference>